<dbReference type="RefSeq" id="XP_047741116.1">
    <property type="nucleotide sequence ID" value="XM_047885160.1"/>
</dbReference>
<dbReference type="GeneID" id="125179383"/>
<name>A0A979FXB6_HYAAZ</name>
<evidence type="ECO:0000313" key="3">
    <source>
        <dbReference type="RefSeq" id="XP_047741116.1"/>
    </source>
</evidence>
<dbReference type="AlphaFoldDB" id="A0A979FXB6"/>
<feature type="compositionally biased region" description="Polar residues" evidence="1">
    <location>
        <begin position="137"/>
        <end position="146"/>
    </location>
</feature>
<sequence length="146" mass="16664">MISTWYKHFLRQVEYEKVTEKMLSGLLDAASSNAVKQDQDIDFVGMLLELGESVSVCVGVVQALLFPTTAPLHPLQPPSLHTHPYGWLAHYVKRLAWLQDVSRSHRREEAASHEFVSQENSTSTITPPVELRRNKEMFQQTTEDQT</sequence>
<evidence type="ECO:0000256" key="1">
    <source>
        <dbReference type="SAM" id="MobiDB-lite"/>
    </source>
</evidence>
<proteinExistence type="predicted"/>
<organism evidence="2 3">
    <name type="scientific">Hyalella azteca</name>
    <name type="common">Amphipod</name>
    <dbReference type="NCBI Taxonomy" id="294128"/>
    <lineage>
        <taxon>Eukaryota</taxon>
        <taxon>Metazoa</taxon>
        <taxon>Ecdysozoa</taxon>
        <taxon>Arthropoda</taxon>
        <taxon>Crustacea</taxon>
        <taxon>Multicrustacea</taxon>
        <taxon>Malacostraca</taxon>
        <taxon>Eumalacostraca</taxon>
        <taxon>Peracarida</taxon>
        <taxon>Amphipoda</taxon>
        <taxon>Senticaudata</taxon>
        <taxon>Talitrida</taxon>
        <taxon>Talitroidea</taxon>
        <taxon>Hyalellidae</taxon>
        <taxon>Hyalella</taxon>
    </lineage>
</organism>
<gene>
    <name evidence="3" type="primary">LOC125179383</name>
</gene>
<accession>A0A979FXB6</accession>
<protein>
    <submittedName>
        <fullName evidence="3">Uncharacterized protein LOC125179383</fullName>
    </submittedName>
</protein>
<dbReference type="Proteomes" id="UP000694843">
    <property type="component" value="Unplaced"/>
</dbReference>
<feature type="region of interest" description="Disordered" evidence="1">
    <location>
        <begin position="108"/>
        <end position="146"/>
    </location>
</feature>
<keyword evidence="2" id="KW-1185">Reference proteome</keyword>
<feature type="compositionally biased region" description="Polar residues" evidence="1">
    <location>
        <begin position="115"/>
        <end position="126"/>
    </location>
</feature>
<reference evidence="3" key="1">
    <citation type="submission" date="2025-08" db="UniProtKB">
        <authorList>
            <consortium name="RefSeq"/>
        </authorList>
    </citation>
    <scope>IDENTIFICATION</scope>
    <source>
        <tissue evidence="3">Whole organism</tissue>
    </source>
</reference>
<evidence type="ECO:0000313" key="2">
    <source>
        <dbReference type="Proteomes" id="UP000694843"/>
    </source>
</evidence>
<dbReference type="KEGG" id="hazt:125179383"/>